<evidence type="ECO:0000313" key="3">
    <source>
        <dbReference type="Proteomes" id="UP000235464"/>
    </source>
</evidence>
<dbReference type="Proteomes" id="UP000235464">
    <property type="component" value="Chromosome I"/>
</dbReference>
<protein>
    <submittedName>
        <fullName evidence="2">Uncharacterized protein</fullName>
    </submittedName>
</protein>
<keyword evidence="3" id="KW-1185">Reference proteome</keyword>
<reference evidence="3" key="1">
    <citation type="submission" date="2017-11" db="EMBL/GenBank/DDBJ databases">
        <authorList>
            <person name="Wibberg D."/>
        </authorList>
    </citation>
    <scope>NUCLEOTIDE SEQUENCE [LARGE SCALE GENOMIC DNA]</scope>
</reference>
<dbReference type="EMBL" id="LT963352">
    <property type="protein sequence ID" value="SOR84435.1"/>
    <property type="molecule type" value="Genomic_DNA"/>
</dbReference>
<name>A0A2N9BM60_STRCX</name>
<evidence type="ECO:0000256" key="1">
    <source>
        <dbReference type="SAM" id="MobiDB-lite"/>
    </source>
</evidence>
<feature type="region of interest" description="Disordered" evidence="1">
    <location>
        <begin position="1"/>
        <end position="39"/>
    </location>
</feature>
<feature type="compositionally biased region" description="Basic and acidic residues" evidence="1">
    <location>
        <begin position="1"/>
        <end position="10"/>
    </location>
</feature>
<dbReference type="AlphaFoldDB" id="A0A2N9BM60"/>
<sequence length="51" mass="5251">MSAPTHHTEPADDDTLEATGDGDSHDTPSPTLTLISAPEGAFCDAQGHCTE</sequence>
<dbReference type="RefSeq" id="WP_158688472.1">
    <property type="nucleotide sequence ID" value="NZ_LT962942.1"/>
</dbReference>
<accession>A0A2N9BM60</accession>
<evidence type="ECO:0000313" key="2">
    <source>
        <dbReference type="EMBL" id="SOR84435.1"/>
    </source>
</evidence>
<proteinExistence type="predicted"/>
<gene>
    <name evidence="2" type="ORF">SCNRRL3882_7880</name>
</gene>
<organism evidence="2 3">
    <name type="scientific">Streptomyces chartreusis NRRL 3882</name>
    <dbReference type="NCBI Taxonomy" id="1079985"/>
    <lineage>
        <taxon>Bacteria</taxon>
        <taxon>Bacillati</taxon>
        <taxon>Actinomycetota</taxon>
        <taxon>Actinomycetes</taxon>
        <taxon>Kitasatosporales</taxon>
        <taxon>Streptomycetaceae</taxon>
        <taxon>Streptomyces</taxon>
    </lineage>
</organism>